<dbReference type="PANTHER" id="PTHR23278">
    <property type="entry name" value="SIDESTEP PROTEIN"/>
    <property type="match status" value="1"/>
</dbReference>
<name>A0A0J7N016_LASNI</name>
<reference evidence="2 3" key="1">
    <citation type="submission" date="2015-04" db="EMBL/GenBank/DDBJ databases">
        <title>Lasius niger genome sequencing.</title>
        <authorList>
            <person name="Konorov E.A."/>
            <person name="Nikitin M.A."/>
            <person name="Kirill M.V."/>
            <person name="Chang P."/>
        </authorList>
    </citation>
    <scope>NUCLEOTIDE SEQUENCE [LARGE SCALE GENOMIC DNA]</scope>
    <source>
        <tissue evidence="2">Whole</tissue>
    </source>
</reference>
<dbReference type="AlphaFoldDB" id="A0A0J7N016"/>
<accession>A0A0J7N016</accession>
<dbReference type="SUPFAM" id="SSF48726">
    <property type="entry name" value="Immunoglobulin"/>
    <property type="match status" value="2"/>
</dbReference>
<feature type="non-terminal residue" evidence="2">
    <location>
        <position position="171"/>
    </location>
</feature>
<dbReference type="PaxDb" id="67767-A0A0J7N016"/>
<dbReference type="EMBL" id="LBMM01012734">
    <property type="protein sequence ID" value="KMQ86025.1"/>
    <property type="molecule type" value="Genomic_DNA"/>
</dbReference>
<dbReference type="OrthoDB" id="5843397at2759"/>
<gene>
    <name evidence="2" type="ORF">RF55_15115</name>
</gene>
<dbReference type="InterPro" id="IPR007110">
    <property type="entry name" value="Ig-like_dom"/>
</dbReference>
<dbReference type="PANTHER" id="PTHR23278:SF28">
    <property type="entry name" value="SIDESTEP IV, ISOFORM C"/>
    <property type="match status" value="1"/>
</dbReference>
<evidence type="ECO:0000259" key="1">
    <source>
        <dbReference type="PROSITE" id="PS50835"/>
    </source>
</evidence>
<proteinExistence type="predicted"/>
<dbReference type="PROSITE" id="PS50835">
    <property type="entry name" value="IG_LIKE"/>
    <property type="match status" value="1"/>
</dbReference>
<dbReference type="Proteomes" id="UP000036403">
    <property type="component" value="Unassembled WGS sequence"/>
</dbReference>
<dbReference type="Pfam" id="PF07679">
    <property type="entry name" value="I-set"/>
    <property type="match status" value="1"/>
</dbReference>
<protein>
    <submittedName>
        <fullName evidence="2">Myelin-associated glycoprotein</fullName>
    </submittedName>
</protein>
<comment type="caution">
    <text evidence="2">The sequence shown here is derived from an EMBL/GenBank/DDBJ whole genome shotgun (WGS) entry which is preliminary data.</text>
</comment>
<keyword evidence="3" id="KW-1185">Reference proteome</keyword>
<dbReference type="InterPro" id="IPR013098">
    <property type="entry name" value="Ig_I-set"/>
</dbReference>
<dbReference type="InterPro" id="IPR013783">
    <property type="entry name" value="Ig-like_fold"/>
</dbReference>
<evidence type="ECO:0000313" key="3">
    <source>
        <dbReference type="Proteomes" id="UP000036403"/>
    </source>
</evidence>
<feature type="domain" description="Ig-like" evidence="1">
    <location>
        <begin position="77"/>
        <end position="167"/>
    </location>
</feature>
<evidence type="ECO:0000313" key="2">
    <source>
        <dbReference type="EMBL" id="KMQ86025.1"/>
    </source>
</evidence>
<sequence length="171" mass="19301">MFKNHYAQKQLIPKSVTYIRFIRINSYSLENNQSLSILSFVPTIEDDGKYLTCRAENPAIPDSALEDKWRLDVQYQPVVNLRMGETLNPDDIKEGDDVYFECIVRANPKVYKLAWFKDGKELKNNSTAGVVLSDHSLVLQGLTRYSAGDYTCLAANSEGKTASNPVSLQIM</sequence>
<dbReference type="InterPro" id="IPR036179">
    <property type="entry name" value="Ig-like_dom_sf"/>
</dbReference>
<dbReference type="STRING" id="67767.A0A0J7N016"/>
<dbReference type="InterPro" id="IPR003598">
    <property type="entry name" value="Ig_sub2"/>
</dbReference>
<organism evidence="2 3">
    <name type="scientific">Lasius niger</name>
    <name type="common">Black garden ant</name>
    <dbReference type="NCBI Taxonomy" id="67767"/>
    <lineage>
        <taxon>Eukaryota</taxon>
        <taxon>Metazoa</taxon>
        <taxon>Ecdysozoa</taxon>
        <taxon>Arthropoda</taxon>
        <taxon>Hexapoda</taxon>
        <taxon>Insecta</taxon>
        <taxon>Pterygota</taxon>
        <taxon>Neoptera</taxon>
        <taxon>Endopterygota</taxon>
        <taxon>Hymenoptera</taxon>
        <taxon>Apocrita</taxon>
        <taxon>Aculeata</taxon>
        <taxon>Formicoidea</taxon>
        <taxon>Formicidae</taxon>
        <taxon>Formicinae</taxon>
        <taxon>Lasius</taxon>
        <taxon>Lasius</taxon>
    </lineage>
</organism>
<dbReference type="SMART" id="SM00408">
    <property type="entry name" value="IGc2"/>
    <property type="match status" value="1"/>
</dbReference>
<dbReference type="Gene3D" id="2.60.40.10">
    <property type="entry name" value="Immunoglobulins"/>
    <property type="match status" value="2"/>
</dbReference>
<dbReference type="InterPro" id="IPR003599">
    <property type="entry name" value="Ig_sub"/>
</dbReference>
<dbReference type="SMART" id="SM00409">
    <property type="entry name" value="IG"/>
    <property type="match status" value="1"/>
</dbReference>